<evidence type="ECO:0000313" key="1">
    <source>
        <dbReference type="EMBL" id="AEX62811.1"/>
    </source>
</evidence>
<protein>
    <submittedName>
        <fullName evidence="1">Uncharacterized protein</fullName>
    </submittedName>
</protein>
<accession>H2EEI8</accession>
<name>H2EEI8_9VIRU</name>
<reference evidence="1" key="1">
    <citation type="submission" date="2011-10" db="EMBL/GenBank/DDBJ databases">
        <title>Provirophages and transpovirons: unique mobilome of giant viruses.</title>
        <authorList>
            <person name="Desnues C."/>
            <person name="LaScola B."/>
            <person name="Yutin N."/>
            <person name="Fournous G."/>
            <person name="Koonin E."/>
            <person name="Raoult D."/>
        </authorList>
    </citation>
    <scope>NUCLEOTIDE SEQUENCE</scope>
    <source>
        <strain evidence="1">Mv13-mv</strain>
    </source>
</reference>
<organism evidence="1">
    <name type="scientific">Moumouvirus sp. 'Monve'</name>
    <dbReference type="NCBI Taxonomy" id="1128131"/>
    <lineage>
        <taxon>Viruses</taxon>
        <taxon>Varidnaviria</taxon>
        <taxon>Bamfordvirae</taxon>
        <taxon>Nucleocytoviricota</taxon>
        <taxon>Megaviricetes</taxon>
        <taxon>Imitervirales</taxon>
        <taxon>Mimiviridae</taxon>
        <taxon>Megamimivirinae</taxon>
        <taxon>Moumouvirus</taxon>
    </lineage>
</organism>
<gene>
    <name evidence="1" type="ORF">mv_R606</name>
</gene>
<proteinExistence type="predicted"/>
<dbReference type="EMBL" id="JN885998">
    <property type="protein sequence ID" value="AEX62811.1"/>
    <property type="molecule type" value="Genomic_DNA"/>
</dbReference>
<sequence>MNKIYFTLTNLQNDNYFNYFTEAKYIFRFFGF</sequence>